<dbReference type="EMBL" id="JAUFSA010000001">
    <property type="protein sequence ID" value="MDP7736195.1"/>
    <property type="molecule type" value="Genomic_DNA"/>
</dbReference>
<dbReference type="Proteomes" id="UP001229081">
    <property type="component" value="Unassembled WGS sequence"/>
</dbReference>
<evidence type="ECO:0000256" key="1">
    <source>
        <dbReference type="SAM" id="Phobius"/>
    </source>
</evidence>
<gene>
    <name evidence="2" type="ORF">QXL92_15740</name>
</gene>
<comment type="caution">
    <text evidence="2">The sequence shown here is derived from an EMBL/GenBank/DDBJ whole genome shotgun (WGS) entry which is preliminary data.</text>
</comment>
<sequence length="176" mass="18792">MSQPRDFIDHSPVDATTSHSAQVVPGWRLNFAAGAIPFTAGLITFVTTQLGVARPDAPWPTGLSSLGFTFNRLAAAGNGAQQWAELTGSVGGVNVAAAAVAVSVVARFGLRAGQRWAWWFLAFCLLWIGLHDAFAATRFFAATGQPIIVMPYSYVALMLAGLIRSRKAIFAPQDRN</sequence>
<keyword evidence="1" id="KW-1133">Transmembrane helix</keyword>
<accession>A0AAJ1S3Z3</accession>
<dbReference type="AlphaFoldDB" id="A0AAJ1S3Z3"/>
<dbReference type="GeneID" id="66600153"/>
<organism evidence="2 3">
    <name type="scientific">Mycobacterium paragordonae</name>
    <dbReference type="NCBI Taxonomy" id="1389713"/>
    <lineage>
        <taxon>Bacteria</taxon>
        <taxon>Bacillati</taxon>
        <taxon>Actinomycetota</taxon>
        <taxon>Actinomycetes</taxon>
        <taxon>Mycobacteriales</taxon>
        <taxon>Mycobacteriaceae</taxon>
        <taxon>Mycobacterium</taxon>
    </lineage>
</organism>
<keyword evidence="1" id="KW-0812">Transmembrane</keyword>
<name>A0AAJ1S3Z3_9MYCO</name>
<feature type="transmembrane region" description="Helical" evidence="1">
    <location>
        <begin position="117"/>
        <end position="141"/>
    </location>
</feature>
<feature type="transmembrane region" description="Helical" evidence="1">
    <location>
        <begin position="91"/>
        <end position="110"/>
    </location>
</feature>
<reference evidence="2" key="1">
    <citation type="submission" date="2023-06" db="EMBL/GenBank/DDBJ databases">
        <title>Identification of two novel mycobacterium reveal diversities and complexities of Mycobacterium gordonae clade.</title>
        <authorList>
            <person name="Matsumoto Y."/>
            <person name="Nakamura S."/>
            <person name="Motooka D."/>
            <person name="Fukushima K."/>
        </authorList>
    </citation>
    <scope>NUCLEOTIDE SEQUENCE</scope>
    <source>
        <strain evidence="2">TY812</strain>
    </source>
</reference>
<evidence type="ECO:0000313" key="3">
    <source>
        <dbReference type="Proteomes" id="UP001229081"/>
    </source>
</evidence>
<dbReference type="RefSeq" id="WP_129560190.1">
    <property type="nucleotide sequence ID" value="NZ_JAUFSA010000001.1"/>
</dbReference>
<protein>
    <submittedName>
        <fullName evidence="2">Uncharacterized protein</fullName>
    </submittedName>
</protein>
<keyword evidence="1" id="KW-0472">Membrane</keyword>
<proteinExistence type="predicted"/>
<evidence type="ECO:0000313" key="2">
    <source>
        <dbReference type="EMBL" id="MDP7736195.1"/>
    </source>
</evidence>
<feature type="transmembrane region" description="Helical" evidence="1">
    <location>
        <begin position="147"/>
        <end position="165"/>
    </location>
</feature>